<keyword evidence="2" id="KW-0568">Pathogenesis-related protein</keyword>
<dbReference type="InterPro" id="IPR001283">
    <property type="entry name" value="CRISP-related"/>
</dbReference>
<protein>
    <recommendedName>
        <fullName evidence="5">SCP domain-containing protein</fullName>
    </recommendedName>
</protein>
<dbReference type="PANTHER" id="PTHR10334">
    <property type="entry name" value="CYSTEINE-RICH SECRETORY PROTEIN-RELATED"/>
    <property type="match status" value="1"/>
</dbReference>
<dbReference type="OrthoDB" id="337038at2759"/>
<dbReference type="STRING" id="69332.A0A388JY18"/>
<comment type="caution">
    <text evidence="6">The sequence shown here is derived from an EMBL/GenBank/DDBJ whole genome shotgun (WGS) entry which is preliminary data.</text>
</comment>
<dbReference type="EMBL" id="BFEA01000031">
    <property type="protein sequence ID" value="GBG62714.1"/>
    <property type="molecule type" value="Genomic_DNA"/>
</dbReference>
<dbReference type="FunFam" id="3.40.33.10:FF:000004">
    <property type="entry name" value="CAP, cysteine-rich secretory protein, antigen 5"/>
    <property type="match status" value="1"/>
</dbReference>
<keyword evidence="4" id="KW-0812">Transmembrane</keyword>
<keyword evidence="7" id="KW-1185">Reference proteome</keyword>
<dbReference type="CDD" id="cd05381">
    <property type="entry name" value="CAP_PR-1"/>
    <property type="match status" value="1"/>
</dbReference>
<feature type="region of interest" description="Disordered" evidence="3">
    <location>
        <begin position="120"/>
        <end position="150"/>
    </location>
</feature>
<keyword evidence="4" id="KW-0472">Membrane</keyword>
<keyword evidence="2" id="KW-0611">Plant defense</keyword>
<feature type="transmembrane region" description="Helical" evidence="4">
    <location>
        <begin position="14"/>
        <end position="37"/>
    </location>
</feature>
<dbReference type="SMART" id="SM00198">
    <property type="entry name" value="SCP"/>
    <property type="match status" value="1"/>
</dbReference>
<reference evidence="6 7" key="1">
    <citation type="journal article" date="2018" name="Cell">
        <title>The Chara Genome: Secondary Complexity and Implications for Plant Terrestrialization.</title>
        <authorList>
            <person name="Nishiyama T."/>
            <person name="Sakayama H."/>
            <person name="Vries J.D."/>
            <person name="Buschmann H."/>
            <person name="Saint-Marcoux D."/>
            <person name="Ullrich K.K."/>
            <person name="Haas F.B."/>
            <person name="Vanderstraeten L."/>
            <person name="Becker D."/>
            <person name="Lang D."/>
            <person name="Vosolsobe S."/>
            <person name="Rombauts S."/>
            <person name="Wilhelmsson P.K.I."/>
            <person name="Janitza P."/>
            <person name="Kern R."/>
            <person name="Heyl A."/>
            <person name="Rumpler F."/>
            <person name="Villalobos L.I.A.C."/>
            <person name="Clay J.M."/>
            <person name="Skokan R."/>
            <person name="Toyoda A."/>
            <person name="Suzuki Y."/>
            <person name="Kagoshima H."/>
            <person name="Schijlen E."/>
            <person name="Tajeshwar N."/>
            <person name="Catarino B."/>
            <person name="Hetherington A.J."/>
            <person name="Saltykova A."/>
            <person name="Bonnot C."/>
            <person name="Breuninger H."/>
            <person name="Symeonidi A."/>
            <person name="Radhakrishnan G.V."/>
            <person name="Van Nieuwerburgh F."/>
            <person name="Deforce D."/>
            <person name="Chang C."/>
            <person name="Karol K.G."/>
            <person name="Hedrich R."/>
            <person name="Ulvskov P."/>
            <person name="Glockner G."/>
            <person name="Delwiche C.F."/>
            <person name="Petrasek J."/>
            <person name="Van de Peer Y."/>
            <person name="Friml J."/>
            <person name="Beilby M."/>
            <person name="Dolan L."/>
            <person name="Kohara Y."/>
            <person name="Sugano S."/>
            <person name="Fujiyama A."/>
            <person name="Delaux P.-M."/>
            <person name="Quint M."/>
            <person name="TheiBen G."/>
            <person name="Hagemann M."/>
            <person name="Harholt J."/>
            <person name="Dunand C."/>
            <person name="Zachgo S."/>
            <person name="Langdale J."/>
            <person name="Maumus F."/>
            <person name="Straeten D.V.D."/>
            <person name="Gould S.B."/>
            <person name="Rensing S.A."/>
        </authorList>
    </citation>
    <scope>NUCLEOTIDE SEQUENCE [LARGE SCALE GENOMIC DNA]</scope>
    <source>
        <strain evidence="6 7">S276</strain>
    </source>
</reference>
<dbReference type="Proteomes" id="UP000265515">
    <property type="component" value="Unassembled WGS sequence"/>
</dbReference>
<dbReference type="GO" id="GO:0005576">
    <property type="term" value="C:extracellular region"/>
    <property type="evidence" value="ECO:0007669"/>
    <property type="project" value="InterPro"/>
</dbReference>
<dbReference type="Gene3D" id="3.40.33.10">
    <property type="entry name" value="CAP"/>
    <property type="match status" value="1"/>
</dbReference>
<evidence type="ECO:0000259" key="5">
    <source>
        <dbReference type="SMART" id="SM00198"/>
    </source>
</evidence>
<dbReference type="PROSITE" id="PS01009">
    <property type="entry name" value="CRISP_1"/>
    <property type="match status" value="1"/>
</dbReference>
<dbReference type="InterPro" id="IPR035940">
    <property type="entry name" value="CAP_sf"/>
</dbReference>
<dbReference type="InterPro" id="IPR014044">
    <property type="entry name" value="CAP_dom"/>
</dbReference>
<evidence type="ECO:0000256" key="2">
    <source>
        <dbReference type="ARBA" id="ARBA00023265"/>
    </source>
</evidence>
<sequence>MEISRAARSVLGGAYLRTIGSMMAFWLMMPLLLVTVINTDGDSHHSGADGHGGSRILLAAATPTESTSFAGRNLAMARTGGGGGGGGEQVLAARDSVHESTAEGARAWSGSDSEHAAALHRRRSSNRRLAASTSTLRGGGGSFHEGSRRGRALQSTAASDWVNAHNVVRTNVSVPGLSWNGTVASSADSWAQTLANTCQMYHASNTGYGENLYMAWSSGAINITASGVVGAWVAEKAYYNYATNTCAAGKVCGHYTQVVWKNTKEVGCAIASCMYGSYNAQIAVCRYSPPGNYIGQKPY</sequence>
<dbReference type="InterPro" id="IPR002413">
    <property type="entry name" value="V5_allergen-like"/>
</dbReference>
<dbReference type="PRINTS" id="PR00837">
    <property type="entry name" value="V5TPXLIKE"/>
</dbReference>
<gene>
    <name evidence="6" type="ORF">CBR_g31731</name>
</gene>
<feature type="domain" description="SCP" evidence="5">
    <location>
        <begin position="156"/>
        <end position="295"/>
    </location>
</feature>
<dbReference type="Gramene" id="GBG62714">
    <property type="protein sequence ID" value="GBG62714"/>
    <property type="gene ID" value="CBR_g31731"/>
</dbReference>
<evidence type="ECO:0000256" key="1">
    <source>
        <dbReference type="ARBA" id="ARBA00003143"/>
    </source>
</evidence>
<accession>A0A388JY18</accession>
<dbReference type="AlphaFoldDB" id="A0A388JY18"/>
<dbReference type="InterPro" id="IPR018244">
    <property type="entry name" value="Allrgn_V5/Tpx1_CS"/>
</dbReference>
<evidence type="ECO:0000313" key="7">
    <source>
        <dbReference type="Proteomes" id="UP000265515"/>
    </source>
</evidence>
<organism evidence="6 7">
    <name type="scientific">Chara braunii</name>
    <name type="common">Braun's stonewort</name>
    <dbReference type="NCBI Taxonomy" id="69332"/>
    <lineage>
        <taxon>Eukaryota</taxon>
        <taxon>Viridiplantae</taxon>
        <taxon>Streptophyta</taxon>
        <taxon>Charophyceae</taxon>
        <taxon>Charales</taxon>
        <taxon>Characeae</taxon>
        <taxon>Chara</taxon>
    </lineage>
</organism>
<evidence type="ECO:0000256" key="3">
    <source>
        <dbReference type="SAM" id="MobiDB-lite"/>
    </source>
</evidence>
<dbReference type="PRINTS" id="PR00838">
    <property type="entry name" value="V5ALLERGEN"/>
</dbReference>
<name>A0A388JY18_CHABU</name>
<evidence type="ECO:0000313" key="6">
    <source>
        <dbReference type="EMBL" id="GBG62714.1"/>
    </source>
</evidence>
<dbReference type="OMA" id="ADTMYTT"/>
<comment type="function">
    <text evidence="1">Probably involved in the defense reaction of plants against pathogens.</text>
</comment>
<proteinExistence type="predicted"/>
<dbReference type="SUPFAM" id="SSF55797">
    <property type="entry name" value="PR-1-like"/>
    <property type="match status" value="1"/>
</dbReference>
<keyword evidence="4" id="KW-1133">Transmembrane helix</keyword>
<evidence type="ECO:0000256" key="4">
    <source>
        <dbReference type="SAM" id="Phobius"/>
    </source>
</evidence>
<dbReference type="Pfam" id="PF00188">
    <property type="entry name" value="CAP"/>
    <property type="match status" value="1"/>
</dbReference>